<keyword evidence="4" id="KW-1185">Reference proteome</keyword>
<dbReference type="NCBIfam" id="TIGR00231">
    <property type="entry name" value="small_GTP"/>
    <property type="match status" value="1"/>
</dbReference>
<dbReference type="InterPro" id="IPR027417">
    <property type="entry name" value="P-loop_NTPase"/>
</dbReference>
<accession>A0AAD1Y5N8</accession>
<organism evidence="3 4">
    <name type="scientific">Euplotes crassus</name>
    <dbReference type="NCBI Taxonomy" id="5936"/>
    <lineage>
        <taxon>Eukaryota</taxon>
        <taxon>Sar</taxon>
        <taxon>Alveolata</taxon>
        <taxon>Ciliophora</taxon>
        <taxon>Intramacronucleata</taxon>
        <taxon>Spirotrichea</taxon>
        <taxon>Hypotrichia</taxon>
        <taxon>Euplotida</taxon>
        <taxon>Euplotidae</taxon>
        <taxon>Moneuplotes</taxon>
    </lineage>
</organism>
<gene>
    <name evidence="3" type="ORF">ECRASSUSDP1_LOCUS24916</name>
</gene>
<dbReference type="CDD" id="cd00154">
    <property type="entry name" value="Rab"/>
    <property type="match status" value="1"/>
</dbReference>
<dbReference type="PRINTS" id="PR00449">
    <property type="entry name" value="RASTRNSFRMNG"/>
</dbReference>
<dbReference type="InterPro" id="IPR050227">
    <property type="entry name" value="Rab"/>
</dbReference>
<dbReference type="SUPFAM" id="SSF52540">
    <property type="entry name" value="P-loop containing nucleoside triphosphate hydrolases"/>
    <property type="match status" value="1"/>
</dbReference>
<keyword evidence="1" id="KW-0547">Nucleotide-binding</keyword>
<protein>
    <submittedName>
        <fullName evidence="3">Uncharacterized protein</fullName>
    </submittedName>
</protein>
<dbReference type="GO" id="GO:0005525">
    <property type="term" value="F:GTP binding"/>
    <property type="evidence" value="ECO:0007669"/>
    <property type="project" value="UniProtKB-KW"/>
</dbReference>
<proteinExistence type="predicted"/>
<keyword evidence="2" id="KW-0342">GTP-binding</keyword>
<dbReference type="SMART" id="SM00175">
    <property type="entry name" value="RAB"/>
    <property type="match status" value="1"/>
</dbReference>
<dbReference type="Proteomes" id="UP001295684">
    <property type="component" value="Unassembled WGS sequence"/>
</dbReference>
<sequence>MFKLKVCIVGDIETGKTALIRRYIYDKFDTVANSLGGSTFYDKTTEFDGNKIVVQLWDGSGKKGPKSLPIMFQDTSAVIIVYDITQRDSFENLEYWINSVEKYSGSFCGIYLVGTKLDCQEKREVMAEEGEKFAAEYGIPFFETSSFDGSYVKELIHNICSHVFFVIYNT</sequence>
<dbReference type="GO" id="GO:0003924">
    <property type="term" value="F:GTPase activity"/>
    <property type="evidence" value="ECO:0007669"/>
    <property type="project" value="InterPro"/>
</dbReference>
<dbReference type="FunFam" id="3.40.50.300:FF:001447">
    <property type="entry name" value="Ras-related protein Rab-1B"/>
    <property type="match status" value="1"/>
</dbReference>
<name>A0AAD1Y5N8_EUPCR</name>
<dbReference type="PANTHER" id="PTHR47977">
    <property type="entry name" value="RAS-RELATED PROTEIN RAB"/>
    <property type="match status" value="1"/>
</dbReference>
<evidence type="ECO:0000313" key="3">
    <source>
        <dbReference type="EMBL" id="CAI2383417.1"/>
    </source>
</evidence>
<dbReference type="Gene3D" id="3.40.50.300">
    <property type="entry name" value="P-loop containing nucleotide triphosphate hydrolases"/>
    <property type="match status" value="1"/>
</dbReference>
<dbReference type="EMBL" id="CAMPGE010025680">
    <property type="protein sequence ID" value="CAI2383417.1"/>
    <property type="molecule type" value="Genomic_DNA"/>
</dbReference>
<evidence type="ECO:0000313" key="4">
    <source>
        <dbReference type="Proteomes" id="UP001295684"/>
    </source>
</evidence>
<evidence type="ECO:0000256" key="1">
    <source>
        <dbReference type="ARBA" id="ARBA00022741"/>
    </source>
</evidence>
<dbReference type="Pfam" id="PF00071">
    <property type="entry name" value="Ras"/>
    <property type="match status" value="1"/>
</dbReference>
<comment type="caution">
    <text evidence="3">The sequence shown here is derived from an EMBL/GenBank/DDBJ whole genome shotgun (WGS) entry which is preliminary data.</text>
</comment>
<dbReference type="SMART" id="SM00174">
    <property type="entry name" value="RHO"/>
    <property type="match status" value="1"/>
</dbReference>
<reference evidence="3" key="1">
    <citation type="submission" date="2023-07" db="EMBL/GenBank/DDBJ databases">
        <authorList>
            <consortium name="AG Swart"/>
            <person name="Singh M."/>
            <person name="Singh A."/>
            <person name="Seah K."/>
            <person name="Emmerich C."/>
        </authorList>
    </citation>
    <scope>NUCLEOTIDE SEQUENCE</scope>
    <source>
        <strain evidence="3">DP1</strain>
    </source>
</reference>
<dbReference type="SMART" id="SM00173">
    <property type="entry name" value="RAS"/>
    <property type="match status" value="1"/>
</dbReference>
<evidence type="ECO:0000256" key="2">
    <source>
        <dbReference type="ARBA" id="ARBA00023134"/>
    </source>
</evidence>
<dbReference type="InterPro" id="IPR005225">
    <property type="entry name" value="Small_GTP-bd"/>
</dbReference>
<dbReference type="InterPro" id="IPR001806">
    <property type="entry name" value="Small_GTPase"/>
</dbReference>
<dbReference type="PROSITE" id="PS51419">
    <property type="entry name" value="RAB"/>
    <property type="match status" value="1"/>
</dbReference>
<dbReference type="AlphaFoldDB" id="A0AAD1Y5N8"/>